<dbReference type="SMART" id="SM00283">
    <property type="entry name" value="MA"/>
    <property type="match status" value="1"/>
</dbReference>
<sequence>MKTRLIYKILAIIGLTLCVGFAAMGLSALWLQFDSTMKLQIANSKTLAGVIIRDIDEFLLKGDTKEVDRYVEQVKEKKFAEDLLLYNKDGKAKGASAARFQKIAEETLRSGKESESRETIDGKRLLNLVIPLKNEERCKGCHPGDPANLGVLVLSTSLDKGYQSAIKLSGVLTVAGAIAFVSMLTGLYFFFRRTIVRDIIGYSENVRELAQGEGDLTCEVRVRSEDEVGHLAQDINQLTSKLREIIGGLYIEAGKVAVKVCQLSQTTAKSVGSAATQKDESMTVAVAAEEMAATLNGVAANTHQAANLAGEVNQAALEGMSSVEESWRCMEGIKASVEHTLESVKRLADSSATIGEIVSLIEEIADQTNLLALNAAIEAARAGEHGRGFAVVADEVKNLSSKTAASTKEIARIIAVIQEEGKAASVSMESEQVQVIEGVATAEKAKEALERISRLTGECTDMIGQIATATEEQSATTNEITHKIQRISTVAQEVNDLMTVNDDSLHELAGVVEKIYATVGRFRVGNYHDAMKGYACELRDRVESTLQKCLSEGKISTEALFSRQYREVPNSSPKKFTTQFDSLFDQLISSIQEDVLGKNSDMVFAICVDDNGYCPCHNLKFSKPLTGDPAIDMANNRTKRIFADKTGLKAAKNTDTFLLQTYMRDTGEIMNDLSTPIRIAGRHWGGIRIGYKVTDI</sequence>
<evidence type="ECO:0000256" key="1">
    <source>
        <dbReference type="ARBA" id="ARBA00004370"/>
    </source>
</evidence>
<dbReference type="RefSeq" id="WP_214171640.1">
    <property type="nucleotide sequence ID" value="NZ_JAHCVJ010000004.1"/>
</dbReference>
<keyword evidence="2 4" id="KW-0807">Transducer</keyword>
<dbReference type="CDD" id="cd06225">
    <property type="entry name" value="HAMP"/>
    <property type="match status" value="1"/>
</dbReference>
<dbReference type="Pfam" id="PF00015">
    <property type="entry name" value="MCPsignal"/>
    <property type="match status" value="1"/>
</dbReference>
<dbReference type="GO" id="GO:0007165">
    <property type="term" value="P:signal transduction"/>
    <property type="evidence" value="ECO:0007669"/>
    <property type="project" value="UniProtKB-KW"/>
</dbReference>
<dbReference type="SUPFAM" id="SSF58104">
    <property type="entry name" value="Methyl-accepting chemotaxis protein (MCP) signaling domain"/>
    <property type="match status" value="1"/>
</dbReference>
<dbReference type="InterPro" id="IPR004089">
    <property type="entry name" value="MCPsignal_dom"/>
</dbReference>
<evidence type="ECO:0000256" key="3">
    <source>
        <dbReference type="ARBA" id="ARBA00029447"/>
    </source>
</evidence>
<feature type="transmembrane region" description="Helical" evidence="5">
    <location>
        <begin position="170"/>
        <end position="191"/>
    </location>
</feature>
<dbReference type="Gene3D" id="3.30.450.290">
    <property type="match status" value="1"/>
</dbReference>
<comment type="subcellular location">
    <subcellularLocation>
        <location evidence="1">Membrane</location>
    </subcellularLocation>
</comment>
<dbReference type="FunFam" id="1.10.287.950:FF:000001">
    <property type="entry name" value="Methyl-accepting chemotaxis sensory transducer"/>
    <property type="match status" value="1"/>
</dbReference>
<evidence type="ECO:0000256" key="5">
    <source>
        <dbReference type="SAM" id="Phobius"/>
    </source>
</evidence>
<gene>
    <name evidence="8" type="ORF">KI809_11195</name>
</gene>
<feature type="domain" description="Methyl-accepting transducer" evidence="6">
    <location>
        <begin position="252"/>
        <end position="488"/>
    </location>
</feature>
<organism evidence="8 9">
    <name type="scientific">Geoanaerobacter pelophilus</name>
    <dbReference type="NCBI Taxonomy" id="60036"/>
    <lineage>
        <taxon>Bacteria</taxon>
        <taxon>Pseudomonadati</taxon>
        <taxon>Thermodesulfobacteriota</taxon>
        <taxon>Desulfuromonadia</taxon>
        <taxon>Geobacterales</taxon>
        <taxon>Geobacteraceae</taxon>
        <taxon>Geoanaerobacter</taxon>
    </lineage>
</organism>
<dbReference type="Pfam" id="PF21563">
    <property type="entry name" value="Mcp40H-20_sensor"/>
    <property type="match status" value="1"/>
</dbReference>
<dbReference type="InterPro" id="IPR003660">
    <property type="entry name" value="HAMP_dom"/>
</dbReference>
<evidence type="ECO:0000313" key="9">
    <source>
        <dbReference type="Proteomes" id="UP000811899"/>
    </source>
</evidence>
<keyword evidence="5" id="KW-0812">Transmembrane</keyword>
<dbReference type="AlphaFoldDB" id="A0AAW4L967"/>
<proteinExistence type="inferred from homology"/>
<keyword evidence="5" id="KW-1133">Transmembrane helix</keyword>
<name>A0AAW4L967_9BACT</name>
<keyword evidence="9" id="KW-1185">Reference proteome</keyword>
<comment type="similarity">
    <text evidence="3">Belongs to the methyl-accepting chemotaxis (MCP) protein family.</text>
</comment>
<accession>A0AAW4L967</accession>
<dbReference type="InterPro" id="IPR048904">
    <property type="entry name" value="Mcp40H-20-like_sensor"/>
</dbReference>
<dbReference type="Gene3D" id="1.10.287.950">
    <property type="entry name" value="Methyl-accepting chemotaxis protein"/>
    <property type="match status" value="1"/>
</dbReference>
<dbReference type="EMBL" id="JAHCVJ010000004">
    <property type="protein sequence ID" value="MBT0664866.1"/>
    <property type="molecule type" value="Genomic_DNA"/>
</dbReference>
<evidence type="ECO:0000313" key="8">
    <source>
        <dbReference type="EMBL" id="MBT0664866.1"/>
    </source>
</evidence>
<keyword evidence="5" id="KW-0472">Membrane</keyword>
<evidence type="ECO:0000259" key="7">
    <source>
        <dbReference type="PROSITE" id="PS50885"/>
    </source>
</evidence>
<dbReference type="PROSITE" id="PS50111">
    <property type="entry name" value="CHEMOTAXIS_TRANSDUC_2"/>
    <property type="match status" value="1"/>
</dbReference>
<comment type="caution">
    <text evidence="8">The sequence shown here is derived from an EMBL/GenBank/DDBJ whole genome shotgun (WGS) entry which is preliminary data.</text>
</comment>
<protein>
    <submittedName>
        <fullName evidence="8">Methyl-accepting chemotaxis protein</fullName>
    </submittedName>
</protein>
<evidence type="ECO:0000256" key="2">
    <source>
        <dbReference type="ARBA" id="ARBA00023224"/>
    </source>
</evidence>
<evidence type="ECO:0000259" key="6">
    <source>
        <dbReference type="PROSITE" id="PS50111"/>
    </source>
</evidence>
<dbReference type="Pfam" id="PF00672">
    <property type="entry name" value="HAMP"/>
    <property type="match status" value="1"/>
</dbReference>
<feature type="domain" description="HAMP" evidence="7">
    <location>
        <begin position="193"/>
        <end position="247"/>
    </location>
</feature>
<dbReference type="Proteomes" id="UP000811899">
    <property type="component" value="Unassembled WGS sequence"/>
</dbReference>
<feature type="transmembrane region" description="Helical" evidence="5">
    <location>
        <begin position="6"/>
        <end position="31"/>
    </location>
</feature>
<dbReference type="PROSITE" id="PS50885">
    <property type="entry name" value="HAMP"/>
    <property type="match status" value="1"/>
</dbReference>
<evidence type="ECO:0000256" key="4">
    <source>
        <dbReference type="PROSITE-ProRule" id="PRU00284"/>
    </source>
</evidence>
<dbReference type="GO" id="GO:0006935">
    <property type="term" value="P:chemotaxis"/>
    <property type="evidence" value="ECO:0007669"/>
    <property type="project" value="UniProtKB-ARBA"/>
</dbReference>
<dbReference type="GO" id="GO:0016020">
    <property type="term" value="C:membrane"/>
    <property type="evidence" value="ECO:0007669"/>
    <property type="project" value="UniProtKB-SubCell"/>
</dbReference>
<dbReference type="CDD" id="cd11386">
    <property type="entry name" value="MCP_signal"/>
    <property type="match status" value="1"/>
</dbReference>
<reference evidence="8 9" key="1">
    <citation type="submission" date="2021-05" db="EMBL/GenBank/DDBJ databases">
        <title>The draft genome of Geobacter pelophilus DSM 12255.</title>
        <authorList>
            <person name="Xu Z."/>
            <person name="Masuda Y."/>
            <person name="Itoh H."/>
            <person name="Senoo K."/>
        </authorList>
    </citation>
    <scope>NUCLEOTIDE SEQUENCE [LARGE SCALE GENOMIC DNA]</scope>
    <source>
        <strain evidence="8 9">DSM 12255</strain>
    </source>
</reference>
<dbReference type="SMART" id="SM00304">
    <property type="entry name" value="HAMP"/>
    <property type="match status" value="1"/>
</dbReference>
<dbReference type="PANTHER" id="PTHR32089">
    <property type="entry name" value="METHYL-ACCEPTING CHEMOTAXIS PROTEIN MCPB"/>
    <property type="match status" value="1"/>
</dbReference>
<dbReference type="PANTHER" id="PTHR32089:SF112">
    <property type="entry name" value="LYSOZYME-LIKE PROTEIN-RELATED"/>
    <property type="match status" value="1"/>
</dbReference>